<evidence type="ECO:0000313" key="1">
    <source>
        <dbReference type="EMBL" id="SHG04921.1"/>
    </source>
</evidence>
<evidence type="ECO:0000313" key="2">
    <source>
        <dbReference type="Proteomes" id="UP000184036"/>
    </source>
</evidence>
<dbReference type="RefSeq" id="WP_072989842.1">
    <property type="nucleotide sequence ID" value="NZ_FQWE01000004.1"/>
</dbReference>
<reference evidence="2" key="1">
    <citation type="submission" date="2016-11" db="EMBL/GenBank/DDBJ databases">
        <authorList>
            <person name="Varghese N."/>
            <person name="Submissions S."/>
        </authorList>
    </citation>
    <scope>NUCLEOTIDE SEQUENCE [LARGE SCALE GENOMIC DNA]</scope>
    <source>
        <strain evidence="2">DSM 19741</strain>
    </source>
</reference>
<protein>
    <submittedName>
        <fullName evidence="1">Uncharacterized protein</fullName>
    </submittedName>
</protein>
<accession>A0A1M5GMZ2</accession>
<dbReference type="AlphaFoldDB" id="A0A1M5GMZ2"/>
<keyword evidence="2" id="KW-1185">Reference proteome</keyword>
<gene>
    <name evidence="1" type="ORF">SAMN05444396_10429</name>
</gene>
<sequence length="169" mass="19338">MKKITLFLVFIGMMALQSCEVTEVTELYETNNAGPKTEVFEITKTFNFNNNYSVLVPFDPPLRSSDSVLFYHLYDVVNGQDVWKLMPQTYFFNDGGELDFNFDFTKFNAKIFLTANFNLNTLDATWTKDQTFRVVIIPDGFAKTVNKNNIDAVLSALKVAKTDIKKINL</sequence>
<organism evidence="1 2">
    <name type="scientific">Flavobacterium segetis</name>
    <dbReference type="NCBI Taxonomy" id="271157"/>
    <lineage>
        <taxon>Bacteria</taxon>
        <taxon>Pseudomonadati</taxon>
        <taxon>Bacteroidota</taxon>
        <taxon>Flavobacteriia</taxon>
        <taxon>Flavobacteriales</taxon>
        <taxon>Flavobacteriaceae</taxon>
        <taxon>Flavobacterium</taxon>
    </lineage>
</organism>
<dbReference type="STRING" id="271157.SAMN05444396_10429"/>
<dbReference type="PROSITE" id="PS51257">
    <property type="entry name" value="PROKAR_LIPOPROTEIN"/>
    <property type="match status" value="1"/>
</dbReference>
<dbReference type="OrthoDB" id="1524444at2"/>
<name>A0A1M5GMZ2_9FLAO</name>
<dbReference type="Proteomes" id="UP000184036">
    <property type="component" value="Unassembled WGS sequence"/>
</dbReference>
<dbReference type="EMBL" id="FQWE01000004">
    <property type="protein sequence ID" value="SHG04921.1"/>
    <property type="molecule type" value="Genomic_DNA"/>
</dbReference>
<proteinExistence type="predicted"/>